<protein>
    <submittedName>
        <fullName evidence="2">Uncharacterized protein</fullName>
    </submittedName>
</protein>
<comment type="caution">
    <text evidence="2">The sequence shown here is derived from an EMBL/GenBank/DDBJ whole genome shotgun (WGS) entry which is preliminary data.</text>
</comment>
<dbReference type="Proteomes" id="UP000886210">
    <property type="component" value="Unassembled WGS sequence"/>
</dbReference>
<reference evidence="2" key="1">
    <citation type="journal article" date="2020" name="mSystems">
        <title>Genome- and Community-Level Interaction Insights into Carbon Utilization and Element Cycling Functions of Hydrothermarchaeota in Hydrothermal Sediment.</title>
        <authorList>
            <person name="Zhou Z."/>
            <person name="Liu Y."/>
            <person name="Xu W."/>
            <person name="Pan J."/>
            <person name="Luo Z.H."/>
            <person name="Li M."/>
        </authorList>
    </citation>
    <scope>NUCLEOTIDE SEQUENCE [LARGE SCALE GENOMIC DNA]</scope>
    <source>
        <strain evidence="2">HyVt-151</strain>
    </source>
</reference>
<evidence type="ECO:0000256" key="1">
    <source>
        <dbReference type="SAM" id="Phobius"/>
    </source>
</evidence>
<organism evidence="2">
    <name type="scientific">Thermococcus litoralis</name>
    <dbReference type="NCBI Taxonomy" id="2265"/>
    <lineage>
        <taxon>Archaea</taxon>
        <taxon>Methanobacteriati</taxon>
        <taxon>Methanobacteriota</taxon>
        <taxon>Thermococci</taxon>
        <taxon>Thermococcales</taxon>
        <taxon>Thermococcaceae</taxon>
        <taxon>Thermococcus</taxon>
    </lineage>
</organism>
<feature type="transmembrane region" description="Helical" evidence="1">
    <location>
        <begin position="105"/>
        <end position="126"/>
    </location>
</feature>
<evidence type="ECO:0000313" key="2">
    <source>
        <dbReference type="EMBL" id="HDD31468.1"/>
    </source>
</evidence>
<name>A0A7C0TZ68_THELI</name>
<keyword evidence="1" id="KW-0812">Transmembrane</keyword>
<feature type="transmembrane region" description="Helical" evidence="1">
    <location>
        <begin position="75"/>
        <end position="99"/>
    </location>
</feature>
<feature type="transmembrane region" description="Helical" evidence="1">
    <location>
        <begin position="41"/>
        <end position="63"/>
    </location>
</feature>
<proteinExistence type="predicted"/>
<feature type="transmembrane region" description="Helical" evidence="1">
    <location>
        <begin position="12"/>
        <end position="35"/>
    </location>
</feature>
<dbReference type="AlphaFoldDB" id="A0A7C0TZ68"/>
<keyword evidence="1" id="KW-1133">Transmembrane helix</keyword>
<sequence>MNAKDVLAKLGGLLLVGAIVALGVTAVVIFIRGSAWASSNLLPWLSVLARIAFVLVVFVFLPLAIPRVTRAFSSIALFVASYVFGATLWMYGFLLTLLICGVGAVIFGLIIVGIGVVPIAMIATLLEGMWRQLIDLILLAVMTFGCRVGAMSLVGTLEE</sequence>
<feature type="transmembrane region" description="Helical" evidence="1">
    <location>
        <begin position="133"/>
        <end position="154"/>
    </location>
</feature>
<keyword evidence="1" id="KW-0472">Membrane</keyword>
<dbReference type="EMBL" id="DQYG01000108">
    <property type="protein sequence ID" value="HDD31468.1"/>
    <property type="molecule type" value="Genomic_DNA"/>
</dbReference>
<accession>A0A7C0TZ68</accession>
<gene>
    <name evidence="2" type="ORF">ENF72_02440</name>
</gene>